<gene>
    <name evidence="1" type="ORF">GKO32_17720</name>
</gene>
<dbReference type="Gene3D" id="3.10.180.10">
    <property type="entry name" value="2,3-Dihydroxybiphenyl 1,2-Dioxygenase, domain 1"/>
    <property type="match status" value="1"/>
</dbReference>
<dbReference type="SUPFAM" id="SSF54593">
    <property type="entry name" value="Glyoxalase/Bleomycin resistance protein/Dihydroxybiphenyl dioxygenase"/>
    <property type="match status" value="1"/>
</dbReference>
<organism evidence="1 2">
    <name type="scientific">Amycolatopsis pithecellobii</name>
    <dbReference type="NCBI Taxonomy" id="664692"/>
    <lineage>
        <taxon>Bacteria</taxon>
        <taxon>Bacillati</taxon>
        <taxon>Actinomycetota</taxon>
        <taxon>Actinomycetes</taxon>
        <taxon>Pseudonocardiales</taxon>
        <taxon>Pseudonocardiaceae</taxon>
        <taxon>Amycolatopsis</taxon>
    </lineage>
</organism>
<protein>
    <submittedName>
        <fullName evidence="1">VOC family protein</fullName>
    </submittedName>
</protein>
<dbReference type="InterPro" id="IPR029068">
    <property type="entry name" value="Glyas_Bleomycin-R_OHBP_Dase"/>
</dbReference>
<evidence type="ECO:0000313" key="1">
    <source>
        <dbReference type="EMBL" id="MTD55799.1"/>
    </source>
</evidence>
<name>A0A6N7Z3Q0_9PSEU</name>
<dbReference type="Proteomes" id="UP000440096">
    <property type="component" value="Unassembled WGS sequence"/>
</dbReference>
<dbReference type="RefSeq" id="WP_154757994.1">
    <property type="nucleotide sequence ID" value="NZ_WMBA01000026.1"/>
</dbReference>
<accession>A0A6N7Z3Q0</accession>
<comment type="caution">
    <text evidence="1">The sequence shown here is derived from an EMBL/GenBank/DDBJ whole genome shotgun (WGS) entry which is preliminary data.</text>
</comment>
<sequence length="106" mass="11934">MNTEGIEAVVVETHNWGKTAKFWQTVGFKLAFETDHNSGQFTSGDGPYVFVVEVPETQEPRLRVVLKTPEGDGDGLDVVAPFEETHYGTTEMTIRDPDGRHWVLQR</sequence>
<dbReference type="AlphaFoldDB" id="A0A6N7Z3Q0"/>
<reference evidence="1 2" key="1">
    <citation type="submission" date="2019-11" db="EMBL/GenBank/DDBJ databases">
        <title>Draft genome of Amycolatopsis RM579.</title>
        <authorList>
            <person name="Duangmal K."/>
            <person name="Mingma R."/>
        </authorList>
    </citation>
    <scope>NUCLEOTIDE SEQUENCE [LARGE SCALE GENOMIC DNA]</scope>
    <source>
        <strain evidence="1 2">RM579</strain>
    </source>
</reference>
<keyword evidence="2" id="KW-1185">Reference proteome</keyword>
<proteinExistence type="predicted"/>
<dbReference type="EMBL" id="WMBA01000026">
    <property type="protein sequence ID" value="MTD55799.1"/>
    <property type="molecule type" value="Genomic_DNA"/>
</dbReference>
<dbReference type="OrthoDB" id="3213536at2"/>
<evidence type="ECO:0000313" key="2">
    <source>
        <dbReference type="Proteomes" id="UP000440096"/>
    </source>
</evidence>